<dbReference type="OMA" id="YKHEMPM"/>
<dbReference type="PROSITE" id="PS50103">
    <property type="entry name" value="ZF_C3H1"/>
    <property type="match status" value="1"/>
</dbReference>
<proteinExistence type="predicted"/>
<keyword evidence="1" id="KW-0479">Metal-binding</keyword>
<evidence type="ECO:0000313" key="3">
    <source>
        <dbReference type="EMBL" id="RFU29915.1"/>
    </source>
</evidence>
<dbReference type="STRING" id="5539.A0A3E2H916"/>
<feature type="non-terminal residue" evidence="3">
    <location>
        <position position="397"/>
    </location>
</feature>
<keyword evidence="4" id="KW-1185">Reference proteome</keyword>
<keyword evidence="1" id="KW-0862">Zinc</keyword>
<protein>
    <recommendedName>
        <fullName evidence="2">C3H1-type domain-containing protein</fullName>
    </recommendedName>
</protein>
<dbReference type="EMBL" id="NCSJ02000114">
    <property type="protein sequence ID" value="RFU29915.1"/>
    <property type="molecule type" value="Genomic_DNA"/>
</dbReference>
<evidence type="ECO:0000259" key="2">
    <source>
        <dbReference type="PROSITE" id="PS50103"/>
    </source>
</evidence>
<keyword evidence="1" id="KW-0863">Zinc-finger</keyword>
<organism evidence="3 4">
    <name type="scientific">Scytalidium lignicola</name>
    <name type="common">Hyphomycete</name>
    <dbReference type="NCBI Taxonomy" id="5539"/>
    <lineage>
        <taxon>Eukaryota</taxon>
        <taxon>Fungi</taxon>
        <taxon>Dikarya</taxon>
        <taxon>Ascomycota</taxon>
        <taxon>Pezizomycotina</taxon>
        <taxon>Leotiomycetes</taxon>
        <taxon>Leotiomycetes incertae sedis</taxon>
        <taxon>Scytalidium</taxon>
    </lineage>
</organism>
<accession>A0A3E2H916</accession>
<sequence length="397" mass="44525">MLTKQDEHTPSKASNIVDKIISKNLSPSYGFDGEPISYEVNGDIPRIGSVGRKAPTVSNTPMTGDMSQSSVAETPIDYLQCTTSSSLSGPYHYNSRKFAGSPSSRHKTCYYPDKRHSEHIPFSASNNQLLLDRNTLGSNPAYGFPVKEVYPGMKFPTQEQLDIAWGYALRRENGSYTRLVPADLILPWVNIPKYDKPEGLIIIPTLHAIPSGTYTEADHSGDDSHSISPPTHLLSGWHHFNVRDRYSKSNDNDVQHAIDNILSKAPLNEPIRTEFQTIQSKPLRRKKIYCDKWVHEGVCAFTQQGCKYKHEMPMDRATQLELGLNNGLPFWWRCQQSAKLQSISNSPRSDSSRVAGPWRRNGLMPSRFEKSLALDELSYSRARSFGPVGSPVPQMSL</sequence>
<dbReference type="InterPro" id="IPR000571">
    <property type="entry name" value="Znf_CCCH"/>
</dbReference>
<name>A0A3E2H916_SCYLI</name>
<comment type="caution">
    <text evidence="3">The sequence shown here is derived from an EMBL/GenBank/DDBJ whole genome shotgun (WGS) entry which is preliminary data.</text>
</comment>
<feature type="zinc finger region" description="C3H1-type" evidence="1">
    <location>
        <begin position="284"/>
        <end position="313"/>
    </location>
</feature>
<dbReference type="GO" id="GO:0008270">
    <property type="term" value="F:zinc ion binding"/>
    <property type="evidence" value="ECO:0007669"/>
    <property type="project" value="UniProtKB-KW"/>
</dbReference>
<evidence type="ECO:0000256" key="1">
    <source>
        <dbReference type="PROSITE-ProRule" id="PRU00723"/>
    </source>
</evidence>
<dbReference type="Proteomes" id="UP000258309">
    <property type="component" value="Unassembled WGS sequence"/>
</dbReference>
<gene>
    <name evidence="3" type="ORF">B7463_g6436</name>
</gene>
<dbReference type="AlphaFoldDB" id="A0A3E2H916"/>
<evidence type="ECO:0000313" key="4">
    <source>
        <dbReference type="Proteomes" id="UP000258309"/>
    </source>
</evidence>
<reference evidence="3 4" key="1">
    <citation type="submission" date="2018-05" db="EMBL/GenBank/DDBJ databases">
        <title>Draft genome sequence of Scytalidium lignicola DSM 105466, a ubiquitous saprotrophic fungus.</title>
        <authorList>
            <person name="Buettner E."/>
            <person name="Gebauer A.M."/>
            <person name="Hofrichter M."/>
            <person name="Liers C."/>
            <person name="Kellner H."/>
        </authorList>
    </citation>
    <scope>NUCLEOTIDE SEQUENCE [LARGE SCALE GENOMIC DNA]</scope>
    <source>
        <strain evidence="3 4">DSM 105466</strain>
    </source>
</reference>
<feature type="non-terminal residue" evidence="3">
    <location>
        <position position="1"/>
    </location>
</feature>
<feature type="domain" description="C3H1-type" evidence="2">
    <location>
        <begin position="284"/>
        <end position="313"/>
    </location>
</feature>
<dbReference type="OrthoDB" id="5355510at2759"/>